<evidence type="ECO:0008006" key="3">
    <source>
        <dbReference type="Google" id="ProtNLM"/>
    </source>
</evidence>
<accession>A0ABQ4LYL7</accession>
<evidence type="ECO:0000313" key="2">
    <source>
        <dbReference type="Proteomes" id="UP000680638"/>
    </source>
</evidence>
<name>A0ABQ4LYL7_9BACL</name>
<dbReference type="NCBIfam" id="NF033536">
    <property type="entry name" value="lasso_PqqD_Bac"/>
    <property type="match status" value="1"/>
</dbReference>
<dbReference type="Pfam" id="PF05402">
    <property type="entry name" value="PqqD"/>
    <property type="match status" value="1"/>
</dbReference>
<protein>
    <recommendedName>
        <fullName evidence="3">Metallophosphoesterase</fullName>
    </recommendedName>
</protein>
<keyword evidence="2" id="KW-1185">Reference proteome</keyword>
<dbReference type="RefSeq" id="WP_036711668.1">
    <property type="nucleotide sequence ID" value="NZ_BORW01000017.1"/>
</dbReference>
<sequence>MGVDVISSDVLVKQSEGFLVSEMDGEKVMLSIENGKYYNLGQTGSRIWELIASPVTISGIVDQLVEEFEIGREACEQQVFAFLRQLAAEKLIQVCFKR</sequence>
<evidence type="ECO:0000313" key="1">
    <source>
        <dbReference type="EMBL" id="GIO68391.1"/>
    </source>
</evidence>
<gene>
    <name evidence="1" type="ORF">J21TS3_32120</name>
</gene>
<organism evidence="1 2">
    <name type="scientific">Paenibacillus cookii</name>
    <dbReference type="NCBI Taxonomy" id="157839"/>
    <lineage>
        <taxon>Bacteria</taxon>
        <taxon>Bacillati</taxon>
        <taxon>Bacillota</taxon>
        <taxon>Bacilli</taxon>
        <taxon>Bacillales</taxon>
        <taxon>Paenibacillaceae</taxon>
        <taxon>Paenibacillus</taxon>
    </lineage>
</organism>
<reference evidence="1 2" key="1">
    <citation type="submission" date="2021-03" db="EMBL/GenBank/DDBJ databases">
        <title>Antimicrobial resistance genes in bacteria isolated from Japanese honey, and their potential for conferring macrolide and lincosamide resistance in the American foulbrood pathogen Paenibacillus larvae.</title>
        <authorList>
            <person name="Okamoto M."/>
            <person name="Kumagai M."/>
            <person name="Kanamori H."/>
            <person name="Takamatsu D."/>
        </authorList>
    </citation>
    <scope>NUCLEOTIDE SEQUENCE [LARGE SCALE GENOMIC DNA]</scope>
    <source>
        <strain evidence="1 2">J21TS3</strain>
    </source>
</reference>
<dbReference type="InterPro" id="IPR008792">
    <property type="entry name" value="PQQD"/>
</dbReference>
<dbReference type="Proteomes" id="UP000680638">
    <property type="component" value="Unassembled WGS sequence"/>
</dbReference>
<dbReference type="Gene3D" id="1.10.10.1150">
    <property type="entry name" value="Coenzyme PQQ synthesis protein D (PqqD)"/>
    <property type="match status" value="1"/>
</dbReference>
<comment type="caution">
    <text evidence="1">The sequence shown here is derived from an EMBL/GenBank/DDBJ whole genome shotgun (WGS) entry which is preliminary data.</text>
</comment>
<dbReference type="EMBL" id="BORW01000017">
    <property type="protein sequence ID" value="GIO68391.1"/>
    <property type="molecule type" value="Genomic_DNA"/>
</dbReference>
<proteinExistence type="predicted"/>
<dbReference type="InterPro" id="IPR041881">
    <property type="entry name" value="PqqD_sf"/>
</dbReference>